<proteinExistence type="inferred from homology"/>
<dbReference type="InterPro" id="IPR029068">
    <property type="entry name" value="Glyas_Bleomycin-R_OHBP_Dase"/>
</dbReference>
<dbReference type="CDD" id="cd08349">
    <property type="entry name" value="BLMA_like"/>
    <property type="match status" value="1"/>
</dbReference>
<dbReference type="InterPro" id="IPR000335">
    <property type="entry name" value="Bleomycin-R"/>
</dbReference>
<accession>A0A4U1MP60</accession>
<dbReference type="Gene3D" id="3.10.180.10">
    <property type="entry name" value="2,3-Dihydroxybiphenyl 1,2-Dioxygenase, domain 1"/>
    <property type="match status" value="1"/>
</dbReference>
<comment type="similarity">
    <text evidence="1">Belongs to the bleomycin resistance protein family.</text>
</comment>
<evidence type="ECO:0000256" key="3">
    <source>
        <dbReference type="ARBA" id="ARBA00023251"/>
    </source>
</evidence>
<evidence type="ECO:0000313" key="6">
    <source>
        <dbReference type="Proteomes" id="UP000310541"/>
    </source>
</evidence>
<dbReference type="EMBL" id="SWFM01000001">
    <property type="protein sequence ID" value="TKD72300.1"/>
    <property type="molecule type" value="Genomic_DNA"/>
</dbReference>
<reference evidence="5 6" key="1">
    <citation type="submission" date="2019-04" db="EMBL/GenBank/DDBJ databases">
        <title>Genome sequence of Bacillus hwajinpoensis strain Y2.</title>
        <authorList>
            <person name="Fair J.L."/>
            <person name="Maclea K.S."/>
        </authorList>
    </citation>
    <scope>NUCLEOTIDE SEQUENCE [LARGE SCALE GENOMIC DNA]</scope>
    <source>
        <strain evidence="5 6">Y2</strain>
    </source>
</reference>
<evidence type="ECO:0000256" key="2">
    <source>
        <dbReference type="ARBA" id="ARBA00021572"/>
    </source>
</evidence>
<dbReference type="SUPFAM" id="SSF54593">
    <property type="entry name" value="Glyoxalase/Bleomycin resistance protein/Dihydroxybiphenyl dioxygenase"/>
    <property type="match status" value="1"/>
</dbReference>
<dbReference type="InterPro" id="IPR037523">
    <property type="entry name" value="VOC_core"/>
</dbReference>
<keyword evidence="3" id="KW-0046">Antibiotic resistance</keyword>
<name>A0A4U1MP60_9BACL</name>
<dbReference type="AlphaFoldDB" id="A0A4U1MP60"/>
<dbReference type="RefSeq" id="WP_136946151.1">
    <property type="nucleotide sequence ID" value="NZ_SWFM01000001.1"/>
</dbReference>
<organism evidence="5 6">
    <name type="scientific">Guptibacillus hwajinpoensis</name>
    <dbReference type="NCBI Taxonomy" id="208199"/>
    <lineage>
        <taxon>Bacteria</taxon>
        <taxon>Bacillati</taxon>
        <taxon>Bacillota</taxon>
        <taxon>Bacilli</taxon>
        <taxon>Bacillales</taxon>
        <taxon>Guptibacillaceae</taxon>
        <taxon>Guptibacillus</taxon>
    </lineage>
</organism>
<dbReference type="Pfam" id="PF00903">
    <property type="entry name" value="Glyoxalase"/>
    <property type="match status" value="1"/>
</dbReference>
<dbReference type="InterPro" id="IPR004360">
    <property type="entry name" value="Glyas_Fos-R_dOase_dom"/>
</dbReference>
<evidence type="ECO:0000256" key="1">
    <source>
        <dbReference type="ARBA" id="ARBA00011051"/>
    </source>
</evidence>
<dbReference type="Proteomes" id="UP000310541">
    <property type="component" value="Unassembled WGS sequence"/>
</dbReference>
<evidence type="ECO:0000313" key="5">
    <source>
        <dbReference type="EMBL" id="TKD72300.1"/>
    </source>
</evidence>
<sequence>MYNLNALIPELSVSSIERSIEFYLDVLLFEMNYQRPEDKFALLSLEGCQIMLEEVNGYWETGELTYPYGRGVNFQIIVHDINSIYDSLKKNSYPIKFDVEENWYRADTKMKGQKEFLVMDPDGYLLRFVENLGEKEIERNTL</sequence>
<evidence type="ECO:0000259" key="4">
    <source>
        <dbReference type="PROSITE" id="PS51819"/>
    </source>
</evidence>
<comment type="caution">
    <text evidence="5">The sequence shown here is derived from an EMBL/GenBank/DDBJ whole genome shotgun (WGS) entry which is preliminary data.</text>
</comment>
<feature type="domain" description="VOC" evidence="4">
    <location>
        <begin position="5"/>
        <end position="131"/>
    </location>
</feature>
<dbReference type="GO" id="GO:0046677">
    <property type="term" value="P:response to antibiotic"/>
    <property type="evidence" value="ECO:0007669"/>
    <property type="project" value="UniProtKB-KW"/>
</dbReference>
<dbReference type="PROSITE" id="PS51819">
    <property type="entry name" value="VOC"/>
    <property type="match status" value="1"/>
</dbReference>
<dbReference type="OrthoDB" id="9795618at2"/>
<protein>
    <recommendedName>
        <fullName evidence="2">Bleomycin resistance protein</fullName>
    </recommendedName>
</protein>
<gene>
    <name evidence="5" type="ORF">FBF83_05790</name>
</gene>